<dbReference type="EMBL" id="JASBWS010000034">
    <property type="protein sequence ID" value="KAJ9108037.1"/>
    <property type="molecule type" value="Genomic_DNA"/>
</dbReference>
<dbReference type="Proteomes" id="UP001230649">
    <property type="component" value="Unassembled WGS sequence"/>
</dbReference>
<proteinExistence type="predicted"/>
<reference evidence="1" key="1">
    <citation type="submission" date="2023-04" db="EMBL/GenBank/DDBJ databases">
        <title>Draft Genome sequencing of Naganishia species isolated from polar environments using Oxford Nanopore Technology.</title>
        <authorList>
            <person name="Leo P."/>
            <person name="Venkateswaran K."/>
        </authorList>
    </citation>
    <scope>NUCLEOTIDE SEQUENCE</scope>
    <source>
        <strain evidence="1">MNA-CCFEE 5262</strain>
    </source>
</reference>
<protein>
    <submittedName>
        <fullName evidence="1">Uncharacterized protein</fullName>
    </submittedName>
</protein>
<keyword evidence="2" id="KW-1185">Reference proteome</keyword>
<gene>
    <name evidence="1" type="ORF">QFC20_003606</name>
</gene>
<evidence type="ECO:0000313" key="1">
    <source>
        <dbReference type="EMBL" id="KAJ9108037.1"/>
    </source>
</evidence>
<evidence type="ECO:0000313" key="2">
    <source>
        <dbReference type="Proteomes" id="UP001230649"/>
    </source>
</evidence>
<sequence length="304" mass="34013">MSPNPNSSLQYAAIVENWSATPLTDADLEASDPWRPEHPFILAFLAFAWHLISRISPLLRLTSEQTSSILAFFGTPFVLPNASVEFDDTCIWDPFQQFCETEKGHGMLELVTCRVGMNLFGTYTAAMIHKVALEPIFKAEAARLVQKSAYKFLYELLKSNTVGIANVLRTPIDLRGWDRSFVEQGCDLITKELSRTNHDTTSINSACDPHSQSQNSNASKDTLFEAAVPHEPDNDEGMAEIWTAFDDMTIGQILDREVDRMMGFVRFRMDHFRKTLRQVDELKSAFSLSATSSSQSTNGTVSLG</sequence>
<comment type="caution">
    <text evidence="1">The sequence shown here is derived from an EMBL/GenBank/DDBJ whole genome shotgun (WGS) entry which is preliminary data.</text>
</comment>
<organism evidence="1 2">
    <name type="scientific">Naganishia adeliensis</name>
    <dbReference type="NCBI Taxonomy" id="92952"/>
    <lineage>
        <taxon>Eukaryota</taxon>
        <taxon>Fungi</taxon>
        <taxon>Dikarya</taxon>
        <taxon>Basidiomycota</taxon>
        <taxon>Agaricomycotina</taxon>
        <taxon>Tremellomycetes</taxon>
        <taxon>Filobasidiales</taxon>
        <taxon>Filobasidiaceae</taxon>
        <taxon>Naganishia</taxon>
    </lineage>
</organism>
<accession>A0ACC2W8R3</accession>
<name>A0ACC2W8R3_9TREE</name>